<dbReference type="InterPro" id="IPR001715">
    <property type="entry name" value="CH_dom"/>
</dbReference>
<dbReference type="Pfam" id="PF00307">
    <property type="entry name" value="CH"/>
    <property type="match status" value="1"/>
</dbReference>
<feature type="binding site" evidence="9">
    <location>
        <position position="1421"/>
    </location>
    <ligand>
        <name>ATP</name>
        <dbReference type="ChEBI" id="CHEBI:30616"/>
    </ligand>
</feature>
<dbReference type="PROSITE" id="PS50021">
    <property type="entry name" value="CH"/>
    <property type="match status" value="1"/>
</dbReference>
<proteinExistence type="inferred from homology"/>
<evidence type="ECO:0000259" key="11">
    <source>
        <dbReference type="PROSITE" id="PS50011"/>
    </source>
</evidence>
<evidence type="ECO:0000256" key="5">
    <source>
        <dbReference type="ARBA" id="ARBA00022741"/>
    </source>
</evidence>
<name>A0AAV5ACQ1_9AGAM</name>
<feature type="region of interest" description="Disordered" evidence="10">
    <location>
        <begin position="250"/>
        <end position="756"/>
    </location>
</feature>
<feature type="compositionally biased region" description="Low complexity" evidence="10">
    <location>
        <begin position="506"/>
        <end position="552"/>
    </location>
</feature>
<dbReference type="FunFam" id="3.30.200.20:FF:000042">
    <property type="entry name" value="Aurora kinase A"/>
    <property type="match status" value="1"/>
</dbReference>
<evidence type="ECO:0000259" key="12">
    <source>
        <dbReference type="PROSITE" id="PS50021"/>
    </source>
</evidence>
<dbReference type="SUPFAM" id="SSF56112">
    <property type="entry name" value="Protein kinase-like (PK-like)"/>
    <property type="match status" value="1"/>
</dbReference>
<dbReference type="InterPro" id="IPR011009">
    <property type="entry name" value="Kinase-like_dom_sf"/>
</dbReference>
<dbReference type="InterPro" id="IPR008271">
    <property type="entry name" value="Ser/Thr_kinase_AS"/>
</dbReference>
<evidence type="ECO:0000313" key="15">
    <source>
        <dbReference type="Proteomes" id="UP001050691"/>
    </source>
</evidence>
<feature type="compositionally biased region" description="Basic and acidic residues" evidence="10">
    <location>
        <begin position="1315"/>
        <end position="1336"/>
    </location>
</feature>
<feature type="compositionally biased region" description="Polar residues" evidence="10">
    <location>
        <begin position="448"/>
        <end position="459"/>
    </location>
</feature>
<keyword evidence="4" id="KW-0479">Metal-binding</keyword>
<feature type="domain" description="Protein kinase" evidence="11">
    <location>
        <begin position="1392"/>
        <end position="1645"/>
    </location>
</feature>
<feature type="compositionally biased region" description="Low complexity" evidence="10">
    <location>
        <begin position="116"/>
        <end position="133"/>
    </location>
</feature>
<keyword evidence="6" id="KW-0418">Kinase</keyword>
<dbReference type="PROSITE" id="PS50011">
    <property type="entry name" value="PROTEIN_KINASE_DOM"/>
    <property type="match status" value="1"/>
</dbReference>
<evidence type="ECO:0000256" key="3">
    <source>
        <dbReference type="ARBA" id="ARBA00022679"/>
    </source>
</evidence>
<feature type="compositionally biased region" description="Polar residues" evidence="10">
    <location>
        <begin position="1871"/>
        <end position="1907"/>
    </location>
</feature>
<feature type="compositionally biased region" description="Basic and acidic residues" evidence="10">
    <location>
        <begin position="71"/>
        <end position="87"/>
    </location>
</feature>
<keyword evidence="5 9" id="KW-0547">Nucleotide-binding</keyword>
<dbReference type="InterPro" id="IPR002219">
    <property type="entry name" value="PKC_DAG/PE"/>
</dbReference>
<dbReference type="Gene3D" id="1.10.510.10">
    <property type="entry name" value="Transferase(Phosphotransferase) domain 1"/>
    <property type="match status" value="1"/>
</dbReference>
<feature type="region of interest" description="Disordered" evidence="10">
    <location>
        <begin position="1763"/>
        <end position="1816"/>
    </location>
</feature>
<feature type="compositionally biased region" description="Basic and acidic residues" evidence="10">
    <location>
        <begin position="1119"/>
        <end position="1139"/>
    </location>
</feature>
<dbReference type="SUPFAM" id="SSF47576">
    <property type="entry name" value="Calponin-homology domain, CH-domain"/>
    <property type="match status" value="1"/>
</dbReference>
<dbReference type="InterPro" id="IPR036872">
    <property type="entry name" value="CH_dom_sf"/>
</dbReference>
<dbReference type="Proteomes" id="UP001050691">
    <property type="component" value="Unassembled WGS sequence"/>
</dbReference>
<dbReference type="Gene3D" id="3.30.60.20">
    <property type="match status" value="1"/>
</dbReference>
<feature type="compositionally biased region" description="Polar residues" evidence="10">
    <location>
        <begin position="700"/>
        <end position="717"/>
    </location>
</feature>
<feature type="region of interest" description="Disordered" evidence="10">
    <location>
        <begin position="1302"/>
        <end position="1353"/>
    </location>
</feature>
<feature type="region of interest" description="Disordered" evidence="10">
    <location>
        <begin position="1832"/>
        <end position="1955"/>
    </location>
</feature>
<evidence type="ECO:0000256" key="10">
    <source>
        <dbReference type="SAM" id="MobiDB-lite"/>
    </source>
</evidence>
<feature type="compositionally biased region" description="Polar residues" evidence="10">
    <location>
        <begin position="149"/>
        <end position="161"/>
    </location>
</feature>
<reference evidence="14" key="1">
    <citation type="submission" date="2021-10" db="EMBL/GenBank/DDBJ databases">
        <title>De novo Genome Assembly of Clathrus columnatus (Basidiomycota, Fungi) Using Illumina and Nanopore Sequence Data.</title>
        <authorList>
            <person name="Ogiso-Tanaka E."/>
            <person name="Itagaki H."/>
            <person name="Hosoya T."/>
            <person name="Hosaka K."/>
        </authorList>
    </citation>
    <scope>NUCLEOTIDE SEQUENCE</scope>
    <source>
        <strain evidence="14">MO-923</strain>
    </source>
</reference>
<dbReference type="PROSITE" id="PS00107">
    <property type="entry name" value="PROTEIN_KINASE_ATP"/>
    <property type="match status" value="1"/>
</dbReference>
<dbReference type="GO" id="GO:0004674">
    <property type="term" value="F:protein serine/threonine kinase activity"/>
    <property type="evidence" value="ECO:0007669"/>
    <property type="project" value="UniProtKB-KW"/>
</dbReference>
<dbReference type="InterPro" id="IPR000719">
    <property type="entry name" value="Prot_kinase_dom"/>
</dbReference>
<comment type="similarity">
    <text evidence="1">Belongs to the protein kinase superfamily. STE Ser/Thr protein kinase family. MAP kinase kinase kinase subfamily.</text>
</comment>
<feature type="compositionally biased region" description="Basic residues" evidence="10">
    <location>
        <begin position="170"/>
        <end position="182"/>
    </location>
</feature>
<dbReference type="InterPro" id="IPR046349">
    <property type="entry name" value="C1-like_sf"/>
</dbReference>
<feature type="region of interest" description="Disordered" evidence="10">
    <location>
        <begin position="1182"/>
        <end position="1288"/>
    </location>
</feature>
<evidence type="ECO:0000256" key="6">
    <source>
        <dbReference type="ARBA" id="ARBA00022777"/>
    </source>
</evidence>
<feature type="compositionally biased region" description="Polar residues" evidence="10">
    <location>
        <begin position="472"/>
        <end position="481"/>
    </location>
</feature>
<comment type="caution">
    <text evidence="14">The sequence shown here is derived from an EMBL/GenBank/DDBJ whole genome shotgun (WGS) entry which is preliminary data.</text>
</comment>
<dbReference type="PANTHER" id="PTHR11584">
    <property type="entry name" value="SERINE/THREONINE PROTEIN KINASE"/>
    <property type="match status" value="1"/>
</dbReference>
<evidence type="ECO:0000256" key="4">
    <source>
        <dbReference type="ARBA" id="ARBA00022723"/>
    </source>
</evidence>
<evidence type="ECO:0000256" key="7">
    <source>
        <dbReference type="ARBA" id="ARBA00022833"/>
    </source>
</evidence>
<dbReference type="CDD" id="cd00014">
    <property type="entry name" value="CH_SF"/>
    <property type="match status" value="1"/>
</dbReference>
<feature type="compositionally biased region" description="Low complexity" evidence="10">
    <location>
        <begin position="252"/>
        <end position="262"/>
    </location>
</feature>
<feature type="compositionally biased region" description="Pro residues" evidence="10">
    <location>
        <begin position="626"/>
        <end position="638"/>
    </location>
</feature>
<dbReference type="PROSITE" id="PS50081">
    <property type="entry name" value="ZF_DAG_PE_2"/>
    <property type="match status" value="1"/>
</dbReference>
<feature type="region of interest" description="Disordered" evidence="10">
    <location>
        <begin position="23"/>
        <end position="45"/>
    </location>
</feature>
<evidence type="ECO:0000256" key="9">
    <source>
        <dbReference type="PROSITE-ProRule" id="PRU10141"/>
    </source>
</evidence>
<evidence type="ECO:0000256" key="2">
    <source>
        <dbReference type="ARBA" id="ARBA00022527"/>
    </source>
</evidence>
<gene>
    <name evidence="14" type="ORF">Clacol_005700</name>
</gene>
<dbReference type="InterPro" id="IPR017441">
    <property type="entry name" value="Protein_kinase_ATP_BS"/>
</dbReference>
<dbReference type="Gene3D" id="1.10.418.10">
    <property type="entry name" value="Calponin-like domain"/>
    <property type="match status" value="1"/>
</dbReference>
<organism evidence="14 15">
    <name type="scientific">Clathrus columnatus</name>
    <dbReference type="NCBI Taxonomy" id="1419009"/>
    <lineage>
        <taxon>Eukaryota</taxon>
        <taxon>Fungi</taxon>
        <taxon>Dikarya</taxon>
        <taxon>Basidiomycota</taxon>
        <taxon>Agaricomycotina</taxon>
        <taxon>Agaricomycetes</taxon>
        <taxon>Phallomycetidae</taxon>
        <taxon>Phallales</taxon>
        <taxon>Clathraceae</taxon>
        <taxon>Clathrus</taxon>
    </lineage>
</organism>
<dbReference type="SMART" id="SM00220">
    <property type="entry name" value="S_TKc"/>
    <property type="match status" value="1"/>
</dbReference>
<feature type="region of interest" description="Disordered" evidence="10">
    <location>
        <begin position="66"/>
        <end position="205"/>
    </location>
</feature>
<feature type="compositionally biased region" description="Low complexity" evidence="10">
    <location>
        <begin position="650"/>
        <end position="670"/>
    </location>
</feature>
<feature type="compositionally biased region" description="Low complexity" evidence="10">
    <location>
        <begin position="926"/>
        <end position="947"/>
    </location>
</feature>
<dbReference type="SUPFAM" id="SSF57889">
    <property type="entry name" value="Cysteine-rich domain"/>
    <property type="match status" value="1"/>
</dbReference>
<accession>A0AAV5ACQ1</accession>
<dbReference type="GO" id="GO:0046872">
    <property type="term" value="F:metal ion binding"/>
    <property type="evidence" value="ECO:0007669"/>
    <property type="project" value="UniProtKB-KW"/>
</dbReference>
<feature type="compositionally biased region" description="Low complexity" evidence="10">
    <location>
        <begin position="593"/>
        <end position="612"/>
    </location>
</feature>
<keyword evidence="15" id="KW-1185">Reference proteome</keyword>
<sequence>MAAAILNPVRNISTHFLQDQVEHRRSPVVSSSPPVAAAASSASQPRTLKRIFRSSLQETIRNVTLAKKSREKISHESTESNEIEKASTQKPQGPPPSAFGSHFHRPSIFRRSFENGSSNGTTNTPSTSSSRTPIPAPPAPRKSMDRPTNPHSLTIQTNNLTPPADEPHRPRVLRKQSNRVKTRSTELHPGPSKNHSAEPNPPEERLEQIGAENIGWSAFVVPTLSKGSMSSPTLLQHIAEDAKLNSNDVAASSSKSRSPLSSLGVFFPQSRSRKLSVVEPPSSTVRPPQKEPDKVPTGGKGGEFRKRVSSSILPSKLLGGTIKTSGGGGDSKTGTRPSSVNPSGSKALHSPPVISRPKMLSSSENLVPPVIPPKSPSRLLAHAQASSSTSQLEHLDNQGGPSSKEGKREGSSKVNITQEDGRAPIKSKVTSRIIGMGHPSTIMRKVPSASTSNLPSTATLFPDESLQEPRKSTSPPSNDDSLQTRRPSDDTPTIRASASSPSMARLGSSSSVLLPNSNSGTGRLSPRLRATSSTAASRARAASPSGGSRGSLEGARSTGHLVPRATSPSTGTKHRRGSSSSINRPSPSPSPTPGAVAGSRSSRLGRGLSSVSTSHLPIEARNTSPLPSPSSNPSPTPSPISRAASHEVPRLTPRRNSSSRPSHSHSASVPVIPTSSLLSSSKDNDEINARRSQPPFELSSGKSRSSQQQPHPSNSARSSGSPVPDSPSSVATYKDRCASPSTSNLLPADGYTPSPQRDIIRRATSALVKEVIHRIHNSSGFKPELSKGEIEEIGSRMRSLVRLERSWSANMVTASGEERERRAFGDALRDGYVLCQYINKVCPGSVVRIDSSTSAPAVKQLNVSKFLAAVAAFGVPSSEMFDIEDLTIAPFTPDGLARVALTILAVKKLQDDPPPKKLQLKTQQHPSSSSSSPTSPANVAKASSPIAPTSATSPNGVYLALNAGSASVSTPNLTCPTSPIPISGKRPRQVAPITIPLSSSSSPPRTSHDESALIMEDEEDVFGPVGNIPRVRPIMKLSTTSRASMASTHTETSVYSNVLDNRSSRFETIRTITTEATSLASDIPSLTRTDASAVKAVLAKESPQQRIRRLSSPNSPVDDLPRRKDRRRSDSIDLSRVAEESEEGTIPTRHLNSNNNNNNNQPQKVIKLGQAKWPDDFMKVFDMGSAGPDKKDYEAADERGRGMVNLDDSLRRMPILPRRSQESVEPITPSPPSLGSRVRRGLSPRGSQLLTSGERGNRISPRSSFESDPVRRPVRLSPTNSSSSTPVPFPCSVSASQLSTLPSSSETLLPPPNVKAKDVSTKLKPDAEQPKDRRSSFGDTPNPRIPMRPRHESINVSPVDSKVERSLIGGMDGSQVRKALIVKEDGKPATHYQLGNCIGRGQFGTVYRALNLNTGQTVAVKRIRLEGLSEKDIKQLMHEVEIVKQLSHPSIVKYEGMARDPDILSIVLEYAENGSLAQTLKAFGKLNESLVASFVAKVLEGLHYLHTSEVIHCDLKAANILTTKTGNVKLSDFGVSLNLRAMEQMNNDVAGTPNWMAPEVIELKGASPASDIWSLACTIVELLTGRPPYADIQNGMTVMFRIVEDPIPPLPEGLSEPLKDFLTLCFNKDPTKRPNAETLFEHPWLKNEWGMYKELRPQDSIPFLRRVSADLQRTDIRRLSFVDDDRPGSPRSLASSPITNAIEAIVRPHDFVKSSFSQAVTCRICNQAVKKSALFCKECCLIAHSKCAVDIAADPCEARGRMARPSQDGILRQNTPTNDLRQTTPTPNGRLLSSPSLTPVADPVLPSSSSSPTLNDRFRLFGRKRSKASGLLTASTEDLKNATPSTPPVAYRHGGVGGVGVGKATLRIPRSPSQDNGQWRTSVGSSDHSASMRSALTRSSHLSGSNRGSEHEPIPENNAQSNTNTDTRRQTDQQQQQQSTKKSRQDGNSDKCTLQ</sequence>
<dbReference type="EMBL" id="BPWL01000006">
    <property type="protein sequence ID" value="GJJ11467.1"/>
    <property type="molecule type" value="Genomic_DNA"/>
</dbReference>
<dbReference type="GO" id="GO:0005524">
    <property type="term" value="F:ATP binding"/>
    <property type="evidence" value="ECO:0007669"/>
    <property type="project" value="UniProtKB-UniRule"/>
</dbReference>
<feature type="compositionally biased region" description="Low complexity" evidence="10">
    <location>
        <begin position="27"/>
        <end position="43"/>
    </location>
</feature>
<feature type="domain" description="Phorbol-ester/DAG-type" evidence="13">
    <location>
        <begin position="1708"/>
        <end position="1756"/>
    </location>
</feature>
<dbReference type="SMART" id="SM00109">
    <property type="entry name" value="C1"/>
    <property type="match status" value="1"/>
</dbReference>
<feature type="region of interest" description="Disordered" evidence="10">
    <location>
        <begin position="1099"/>
        <end position="1162"/>
    </location>
</feature>
<feature type="compositionally biased region" description="Low complexity" evidence="10">
    <location>
        <begin position="1275"/>
        <end position="1288"/>
    </location>
</feature>
<dbReference type="Pfam" id="PF00069">
    <property type="entry name" value="Pkinase"/>
    <property type="match status" value="1"/>
</dbReference>
<feature type="compositionally biased region" description="Low complexity" evidence="10">
    <location>
        <begin position="718"/>
        <end position="730"/>
    </location>
</feature>
<evidence type="ECO:0000259" key="13">
    <source>
        <dbReference type="PROSITE" id="PS50081"/>
    </source>
</evidence>
<evidence type="ECO:0000256" key="1">
    <source>
        <dbReference type="ARBA" id="ARBA00006529"/>
    </source>
</evidence>
<evidence type="ECO:0000256" key="8">
    <source>
        <dbReference type="ARBA" id="ARBA00022840"/>
    </source>
</evidence>
<feature type="region of interest" description="Disordered" evidence="10">
    <location>
        <begin position="912"/>
        <end position="947"/>
    </location>
</feature>
<dbReference type="PROSITE" id="PS00479">
    <property type="entry name" value="ZF_DAG_PE_1"/>
    <property type="match status" value="1"/>
</dbReference>
<keyword evidence="3" id="KW-0808">Transferase</keyword>
<feature type="compositionally biased region" description="Basic and acidic residues" evidence="10">
    <location>
        <begin position="1188"/>
        <end position="1201"/>
    </location>
</feature>
<dbReference type="CDD" id="cd00029">
    <property type="entry name" value="C1"/>
    <property type="match status" value="1"/>
</dbReference>
<keyword evidence="7" id="KW-0862">Zinc</keyword>
<dbReference type="CDD" id="cd06627">
    <property type="entry name" value="STKc_Cdc7_like"/>
    <property type="match status" value="1"/>
</dbReference>
<keyword evidence="2" id="KW-0723">Serine/threonine-protein kinase</keyword>
<dbReference type="PANTHER" id="PTHR11584:SF369">
    <property type="entry name" value="MITOGEN-ACTIVATED PROTEIN KINASE KINASE KINASE 19-RELATED"/>
    <property type="match status" value="1"/>
</dbReference>
<evidence type="ECO:0000313" key="14">
    <source>
        <dbReference type="EMBL" id="GJJ11467.1"/>
    </source>
</evidence>
<keyword evidence="8 9" id="KW-0067">ATP-binding</keyword>
<feature type="compositionally biased region" description="Polar residues" evidence="10">
    <location>
        <begin position="1772"/>
        <end position="1797"/>
    </location>
</feature>
<dbReference type="PROSITE" id="PS00108">
    <property type="entry name" value="PROTEIN_KINASE_ST"/>
    <property type="match status" value="1"/>
</dbReference>
<feature type="domain" description="Calponin-homology (CH)" evidence="12">
    <location>
        <begin position="798"/>
        <end position="910"/>
    </location>
</feature>
<protein>
    <submittedName>
        <fullName evidence="14">Uncharacterized protein</fullName>
    </submittedName>
</protein>
<feature type="compositionally biased region" description="Polar residues" evidence="10">
    <location>
        <begin position="490"/>
        <end position="502"/>
    </location>
</feature>